<sequence>MAGLVAGGGDSRLRALLRRPGDGLVEAGRQLTFYARAYGSVPRAVRRYRGETWTQLGALMFGSGNLAKIGGTAVIIAVTLVAAATEATQLLYKTLELVGLQEYTGFLAGFADIRIVLPIITSVTLVATVGAGFTAEIGARRISEEIDALEVMAVPPLPYLVSTRIVAGTVAAVPLFAISMIAMFTTSKIRTVTFEGLPPGTYDHYFSAFLLPGDIAIAFVQTVISVTVVMAIHTYYGYQATGGPAGVGQAVGRSVRLSLIVVLFLVLATSVLLYGNSDSIHLSR</sequence>
<feature type="transmembrane region" description="Helical" evidence="1">
    <location>
        <begin position="165"/>
        <end position="184"/>
    </location>
</feature>
<keyword evidence="1" id="KW-1133">Transmembrane helix</keyword>
<name>A0ABP7XHF8_9ACTN</name>
<feature type="transmembrane region" description="Helical" evidence="1">
    <location>
        <begin position="69"/>
        <end position="92"/>
    </location>
</feature>
<protein>
    <submittedName>
        <fullName evidence="2">ABC transporter permease</fullName>
    </submittedName>
</protein>
<dbReference type="InterPro" id="IPR030802">
    <property type="entry name" value="Permease_MalE"/>
</dbReference>
<dbReference type="Proteomes" id="UP001501495">
    <property type="component" value="Unassembled WGS sequence"/>
</dbReference>
<dbReference type="PANTHER" id="PTHR30188:SF13">
    <property type="entry name" value="CONSERVED HYPOTHETICAL INTEGRAL MEMBRANE PROTEIN YRBE3B"/>
    <property type="match status" value="1"/>
</dbReference>
<dbReference type="EMBL" id="BAAAZH010000011">
    <property type="protein sequence ID" value="GAA4115598.1"/>
    <property type="molecule type" value="Genomic_DNA"/>
</dbReference>
<evidence type="ECO:0000313" key="2">
    <source>
        <dbReference type="EMBL" id="GAA4115598.1"/>
    </source>
</evidence>
<evidence type="ECO:0000313" key="3">
    <source>
        <dbReference type="Proteomes" id="UP001501495"/>
    </source>
</evidence>
<proteinExistence type="predicted"/>
<organism evidence="2 3">
    <name type="scientific">Nocardioides fonticola</name>
    <dbReference type="NCBI Taxonomy" id="450363"/>
    <lineage>
        <taxon>Bacteria</taxon>
        <taxon>Bacillati</taxon>
        <taxon>Actinomycetota</taxon>
        <taxon>Actinomycetes</taxon>
        <taxon>Propionibacteriales</taxon>
        <taxon>Nocardioidaceae</taxon>
        <taxon>Nocardioides</taxon>
    </lineage>
</organism>
<gene>
    <name evidence="2" type="ORF">GCM10022215_14560</name>
</gene>
<feature type="transmembrane region" description="Helical" evidence="1">
    <location>
        <begin position="255"/>
        <end position="275"/>
    </location>
</feature>
<reference evidence="3" key="1">
    <citation type="journal article" date="2019" name="Int. J. Syst. Evol. Microbiol.">
        <title>The Global Catalogue of Microorganisms (GCM) 10K type strain sequencing project: providing services to taxonomists for standard genome sequencing and annotation.</title>
        <authorList>
            <consortium name="The Broad Institute Genomics Platform"/>
            <consortium name="The Broad Institute Genome Sequencing Center for Infectious Disease"/>
            <person name="Wu L."/>
            <person name="Ma J."/>
        </authorList>
    </citation>
    <scope>NUCLEOTIDE SEQUENCE [LARGE SCALE GENOMIC DNA]</scope>
    <source>
        <strain evidence="3">JCM 16703</strain>
    </source>
</reference>
<dbReference type="PANTHER" id="PTHR30188">
    <property type="entry name" value="ABC TRANSPORTER PERMEASE PROTEIN-RELATED"/>
    <property type="match status" value="1"/>
</dbReference>
<feature type="transmembrane region" description="Helical" evidence="1">
    <location>
        <begin position="113"/>
        <end position="133"/>
    </location>
</feature>
<evidence type="ECO:0000256" key="1">
    <source>
        <dbReference type="SAM" id="Phobius"/>
    </source>
</evidence>
<dbReference type="RefSeq" id="WP_344732633.1">
    <property type="nucleotide sequence ID" value="NZ_BAAAZH010000011.1"/>
</dbReference>
<dbReference type="Pfam" id="PF02405">
    <property type="entry name" value="MlaE"/>
    <property type="match status" value="1"/>
</dbReference>
<accession>A0ABP7XHF8</accession>
<keyword evidence="3" id="KW-1185">Reference proteome</keyword>
<comment type="caution">
    <text evidence="2">The sequence shown here is derived from an EMBL/GenBank/DDBJ whole genome shotgun (WGS) entry which is preliminary data.</text>
</comment>
<keyword evidence="1" id="KW-0812">Transmembrane</keyword>
<keyword evidence="1" id="KW-0472">Membrane</keyword>
<feature type="transmembrane region" description="Helical" evidence="1">
    <location>
        <begin position="205"/>
        <end position="235"/>
    </location>
</feature>